<name>A0A0M5IKU6_9BACT</name>
<dbReference type="PANTHER" id="PTHR33909">
    <property type="entry name" value="SEC TRANSLOCON ACCESSORY COMPLEX SUBUNIT YAJC"/>
    <property type="match status" value="1"/>
</dbReference>
<dbReference type="EMBL" id="CP010802">
    <property type="protein sequence ID" value="ALC16144.1"/>
    <property type="molecule type" value="Genomic_DNA"/>
</dbReference>
<evidence type="ECO:0000256" key="5">
    <source>
        <dbReference type="ARBA" id="ARBA00022475"/>
    </source>
</evidence>
<dbReference type="AlphaFoldDB" id="A0A0M5IKU6"/>
<dbReference type="RefSeq" id="WP_096335428.1">
    <property type="nucleotide sequence ID" value="NZ_CP010802.1"/>
</dbReference>
<organism evidence="12 13">
    <name type="scientific">Desulfuromonas soudanensis</name>
    <dbReference type="NCBI Taxonomy" id="1603606"/>
    <lineage>
        <taxon>Bacteria</taxon>
        <taxon>Pseudomonadati</taxon>
        <taxon>Thermodesulfobacteriota</taxon>
        <taxon>Desulfuromonadia</taxon>
        <taxon>Desulfuromonadales</taxon>
        <taxon>Desulfuromonadaceae</taxon>
        <taxon>Desulfuromonas</taxon>
    </lineage>
</organism>
<reference evidence="12 13" key="1">
    <citation type="submission" date="2015-07" db="EMBL/GenBank/DDBJ databases">
        <title>Isolation and Genomic Characterization of a Novel Halophilic Metal-Reducing Deltaproteobacterium from the Deep Subsurface.</title>
        <authorList>
            <person name="Badalamenti J.P."/>
            <person name="Summers Z.M."/>
            <person name="Gralnick J.A."/>
            <person name="Bond D.R."/>
        </authorList>
    </citation>
    <scope>NUCLEOTIDE SEQUENCE [LARGE SCALE GENOMIC DNA]</scope>
    <source>
        <strain evidence="12 13">WTL</strain>
    </source>
</reference>
<keyword evidence="8 11" id="KW-1133">Transmembrane helix</keyword>
<evidence type="ECO:0000256" key="4">
    <source>
        <dbReference type="ARBA" id="ARBA00022448"/>
    </source>
</evidence>
<dbReference type="NCBIfam" id="TIGR00739">
    <property type="entry name" value="yajC"/>
    <property type="match status" value="1"/>
</dbReference>
<keyword evidence="9" id="KW-0811">Translocation</keyword>
<keyword evidence="4" id="KW-0813">Transport</keyword>
<evidence type="ECO:0000256" key="2">
    <source>
        <dbReference type="ARBA" id="ARBA00006742"/>
    </source>
</evidence>
<evidence type="ECO:0000256" key="8">
    <source>
        <dbReference type="ARBA" id="ARBA00022989"/>
    </source>
</evidence>
<gene>
    <name evidence="12" type="primary">yajC</name>
    <name evidence="12" type="ORF">DSOUD_1364</name>
</gene>
<accession>A0A0M5IKU6</accession>
<comment type="subcellular location">
    <subcellularLocation>
        <location evidence="1">Cell membrane</location>
        <topology evidence="1">Single-pass membrane protein</topology>
    </subcellularLocation>
</comment>
<dbReference type="STRING" id="1603606.DSOUD_1364"/>
<dbReference type="KEGG" id="des:DSOUD_1364"/>
<keyword evidence="7" id="KW-0653">Protein transport</keyword>
<keyword evidence="6 11" id="KW-0812">Transmembrane</keyword>
<dbReference type="PANTHER" id="PTHR33909:SF1">
    <property type="entry name" value="SEC TRANSLOCON ACCESSORY COMPLEX SUBUNIT YAJC"/>
    <property type="match status" value="1"/>
</dbReference>
<dbReference type="GO" id="GO:0015031">
    <property type="term" value="P:protein transport"/>
    <property type="evidence" value="ECO:0007669"/>
    <property type="project" value="UniProtKB-KW"/>
</dbReference>
<sequence length="107" mass="11476">MNLFGVSEAYAMAANGGAEGGRPGYEGVIMLVIMFAIFYFLLIRPQQKRAKEHRQLVESLKVGDAVVTAGGVHGKVTALQDTVITIEVATGVKIRVNRSSIVGTKQE</sequence>
<dbReference type="PRINTS" id="PR01853">
    <property type="entry name" value="YAJCTRNLCASE"/>
</dbReference>
<keyword evidence="10 11" id="KW-0472">Membrane</keyword>
<comment type="similarity">
    <text evidence="2">Belongs to the YajC family.</text>
</comment>
<dbReference type="PATRIC" id="fig|1603606.3.peg.1487"/>
<dbReference type="GO" id="GO:0005886">
    <property type="term" value="C:plasma membrane"/>
    <property type="evidence" value="ECO:0007669"/>
    <property type="project" value="UniProtKB-SubCell"/>
</dbReference>
<protein>
    <recommendedName>
        <fullName evidence="3">Sec translocon accessory complex subunit YajC</fullName>
    </recommendedName>
</protein>
<evidence type="ECO:0000256" key="1">
    <source>
        <dbReference type="ARBA" id="ARBA00004162"/>
    </source>
</evidence>
<dbReference type="OrthoDB" id="9811406at2"/>
<dbReference type="Proteomes" id="UP000057158">
    <property type="component" value="Chromosome"/>
</dbReference>
<keyword evidence="5" id="KW-1003">Cell membrane</keyword>
<proteinExistence type="inferred from homology"/>
<evidence type="ECO:0000256" key="6">
    <source>
        <dbReference type="ARBA" id="ARBA00022692"/>
    </source>
</evidence>
<evidence type="ECO:0000256" key="7">
    <source>
        <dbReference type="ARBA" id="ARBA00022927"/>
    </source>
</evidence>
<evidence type="ECO:0000256" key="11">
    <source>
        <dbReference type="SAM" id="Phobius"/>
    </source>
</evidence>
<dbReference type="SMART" id="SM01323">
    <property type="entry name" value="YajC"/>
    <property type="match status" value="1"/>
</dbReference>
<evidence type="ECO:0000256" key="3">
    <source>
        <dbReference type="ARBA" id="ARBA00014962"/>
    </source>
</evidence>
<evidence type="ECO:0000313" key="12">
    <source>
        <dbReference type="EMBL" id="ALC16144.1"/>
    </source>
</evidence>
<evidence type="ECO:0000256" key="10">
    <source>
        <dbReference type="ARBA" id="ARBA00023136"/>
    </source>
</evidence>
<feature type="transmembrane region" description="Helical" evidence="11">
    <location>
        <begin position="24"/>
        <end position="43"/>
    </location>
</feature>
<keyword evidence="13" id="KW-1185">Reference proteome</keyword>
<dbReference type="Pfam" id="PF02699">
    <property type="entry name" value="YajC"/>
    <property type="match status" value="1"/>
</dbReference>
<evidence type="ECO:0000256" key="9">
    <source>
        <dbReference type="ARBA" id="ARBA00023010"/>
    </source>
</evidence>
<evidence type="ECO:0000313" key="13">
    <source>
        <dbReference type="Proteomes" id="UP000057158"/>
    </source>
</evidence>
<dbReference type="InterPro" id="IPR003849">
    <property type="entry name" value="Preprotein_translocase_YajC"/>
</dbReference>